<proteinExistence type="predicted"/>
<name>A0A9W4SWB4_9GLOM</name>
<gene>
    <name evidence="1" type="ORF">FWILDA_LOCUS11355</name>
</gene>
<dbReference type="Proteomes" id="UP001153678">
    <property type="component" value="Unassembled WGS sequence"/>
</dbReference>
<dbReference type="AlphaFoldDB" id="A0A9W4SWB4"/>
<sequence>MTCTSNSNSFVNAFLNYFANATIKIDGCLIDTTGGFGQHYIISKFVKGLSPYLMTIIVGHSPQTLDTAITKANKMK</sequence>
<comment type="caution">
    <text evidence="1">The sequence shown here is derived from an EMBL/GenBank/DDBJ whole genome shotgun (WGS) entry which is preliminary data.</text>
</comment>
<evidence type="ECO:0000313" key="1">
    <source>
        <dbReference type="EMBL" id="CAI2183988.1"/>
    </source>
</evidence>
<keyword evidence="2" id="KW-1185">Reference proteome</keyword>
<accession>A0A9W4SWB4</accession>
<evidence type="ECO:0000313" key="2">
    <source>
        <dbReference type="Proteomes" id="UP001153678"/>
    </source>
</evidence>
<reference evidence="1" key="1">
    <citation type="submission" date="2022-08" db="EMBL/GenBank/DDBJ databases">
        <authorList>
            <person name="Kallberg Y."/>
            <person name="Tangrot J."/>
            <person name="Rosling A."/>
        </authorList>
    </citation>
    <scope>NUCLEOTIDE SEQUENCE</scope>
    <source>
        <strain evidence="1">Wild A</strain>
    </source>
</reference>
<organism evidence="1 2">
    <name type="scientific">Funneliformis geosporum</name>
    <dbReference type="NCBI Taxonomy" id="1117311"/>
    <lineage>
        <taxon>Eukaryota</taxon>
        <taxon>Fungi</taxon>
        <taxon>Fungi incertae sedis</taxon>
        <taxon>Mucoromycota</taxon>
        <taxon>Glomeromycotina</taxon>
        <taxon>Glomeromycetes</taxon>
        <taxon>Glomerales</taxon>
        <taxon>Glomeraceae</taxon>
        <taxon>Funneliformis</taxon>
    </lineage>
</organism>
<protein>
    <submittedName>
        <fullName evidence="1">13007_t:CDS:1</fullName>
    </submittedName>
</protein>
<dbReference type="EMBL" id="CAMKVN010003187">
    <property type="protein sequence ID" value="CAI2183988.1"/>
    <property type="molecule type" value="Genomic_DNA"/>
</dbReference>